<dbReference type="EMBL" id="SOAN01000005">
    <property type="protein sequence ID" value="TDS85745.1"/>
    <property type="molecule type" value="Genomic_DNA"/>
</dbReference>
<proteinExistence type="predicted"/>
<reference evidence="4 5" key="1">
    <citation type="submission" date="2019-03" db="EMBL/GenBank/DDBJ databases">
        <title>Genomic Encyclopedia of Type Strains, Phase III (KMG-III): the genomes of soil and plant-associated and newly described type strains.</title>
        <authorList>
            <person name="Whitman W."/>
        </authorList>
    </citation>
    <scope>NUCLEOTIDE SEQUENCE [LARGE SCALE GENOMIC DNA]</scope>
    <source>
        <strain evidence="4 5">DSM 27373</strain>
    </source>
</reference>
<sequence length="114" mass="13151">MMNDEDRNQATEVSPGRWLDENCKDGDCSEKQIRMERIYEYADGALSREDIGEVEAHLHACPECANDYDLECIIRTVVRRSCAERAPETLKVTILERISQIRLQAGHQQDDERP</sequence>
<protein>
    <submittedName>
        <fullName evidence="4">Mycothiol system anti-sigma-R factor</fullName>
    </submittedName>
</protein>
<dbReference type="InterPro" id="IPR024020">
    <property type="entry name" value="Anit_sigma_mycothiol_RsrA"/>
</dbReference>
<keyword evidence="1" id="KW-0805">Transcription regulation</keyword>
<evidence type="ECO:0000313" key="5">
    <source>
        <dbReference type="Proteomes" id="UP000294506"/>
    </source>
</evidence>
<comment type="caution">
    <text evidence="4">The sequence shown here is derived from an EMBL/GenBank/DDBJ whole genome shotgun (WGS) entry which is preliminary data.</text>
</comment>
<dbReference type="NCBIfam" id="TIGR03988">
    <property type="entry name" value="antisig_RsrA"/>
    <property type="match status" value="1"/>
</dbReference>
<evidence type="ECO:0000256" key="2">
    <source>
        <dbReference type="ARBA" id="ARBA00023163"/>
    </source>
</evidence>
<accession>A0A4R7G360</accession>
<organism evidence="4 5">
    <name type="scientific">Nesterenkonia aurantiaca</name>
    <dbReference type="NCBI Taxonomy" id="1436010"/>
    <lineage>
        <taxon>Bacteria</taxon>
        <taxon>Bacillati</taxon>
        <taxon>Actinomycetota</taxon>
        <taxon>Actinomycetes</taxon>
        <taxon>Micrococcales</taxon>
        <taxon>Micrococcaceae</taxon>
        <taxon>Nesterenkonia</taxon>
    </lineage>
</organism>
<evidence type="ECO:0000256" key="1">
    <source>
        <dbReference type="ARBA" id="ARBA00023015"/>
    </source>
</evidence>
<evidence type="ECO:0000259" key="3">
    <source>
        <dbReference type="Pfam" id="PF13490"/>
    </source>
</evidence>
<dbReference type="Gene3D" id="1.10.10.1320">
    <property type="entry name" value="Anti-sigma factor, zinc-finger domain"/>
    <property type="match status" value="1"/>
</dbReference>
<keyword evidence="5" id="KW-1185">Reference proteome</keyword>
<dbReference type="AlphaFoldDB" id="A0A4R7G360"/>
<dbReference type="InterPro" id="IPR041916">
    <property type="entry name" value="Anti_sigma_zinc_sf"/>
</dbReference>
<dbReference type="Proteomes" id="UP000294506">
    <property type="component" value="Unassembled WGS sequence"/>
</dbReference>
<name>A0A4R7G360_9MICC</name>
<feature type="domain" description="Putative zinc-finger" evidence="3">
    <location>
        <begin position="36"/>
        <end position="65"/>
    </location>
</feature>
<evidence type="ECO:0000313" key="4">
    <source>
        <dbReference type="EMBL" id="TDS85745.1"/>
    </source>
</evidence>
<dbReference type="RefSeq" id="WP_369797203.1">
    <property type="nucleotide sequence ID" value="NZ_JBIMET010000002.1"/>
</dbReference>
<dbReference type="Pfam" id="PF13490">
    <property type="entry name" value="zf-HC2"/>
    <property type="match status" value="1"/>
</dbReference>
<keyword evidence="2" id="KW-0804">Transcription</keyword>
<gene>
    <name evidence="4" type="ORF">EV640_10587</name>
</gene>
<dbReference type="InterPro" id="IPR027383">
    <property type="entry name" value="Znf_put"/>
</dbReference>